<dbReference type="EMBL" id="AYSA01000427">
    <property type="protein sequence ID" value="ESZ92072.1"/>
    <property type="molecule type" value="Genomic_DNA"/>
</dbReference>
<dbReference type="HOGENOM" id="CLU_1705291_0_0_1"/>
<protein>
    <recommendedName>
        <fullName evidence="3">N-acetyltransferase domain-containing protein</fullName>
    </recommendedName>
</protein>
<dbReference type="OrthoDB" id="3556648at2759"/>
<comment type="caution">
    <text evidence="1">The sequence shown here is derived from an EMBL/GenBank/DDBJ whole genome shotgun (WGS) entry which is preliminary data.</text>
</comment>
<dbReference type="InterPro" id="IPR016181">
    <property type="entry name" value="Acyl_CoA_acyltransferase"/>
</dbReference>
<dbReference type="AlphaFoldDB" id="W9C5N5"/>
<proteinExistence type="predicted"/>
<dbReference type="SUPFAM" id="SSF55729">
    <property type="entry name" value="Acyl-CoA N-acyltransferases (Nat)"/>
    <property type="match status" value="1"/>
</dbReference>
<name>W9C5N5_SCLBF</name>
<sequence length="154" mass="17295">MSFEIHEVKISPRIHRRDPSTSQCLRHAYEHRLTSIYPVLGSSPDARLDALGNQVVGGGCWSVVLEEEERVEGAAAMDPWWLPEGERRDYSKRDLGIWGDMQGVRGPHLVEVVLADPQHHRRGIGSLAMKWGTRRADELSLDCYVEGSQIGVPL</sequence>
<gene>
    <name evidence="1" type="ORF">SBOR_7529</name>
</gene>
<keyword evidence="2" id="KW-1185">Reference proteome</keyword>
<dbReference type="Proteomes" id="UP000019487">
    <property type="component" value="Unassembled WGS sequence"/>
</dbReference>
<evidence type="ECO:0000313" key="2">
    <source>
        <dbReference type="Proteomes" id="UP000019487"/>
    </source>
</evidence>
<accession>W9C5N5</accession>
<dbReference type="Gene3D" id="3.40.630.30">
    <property type="match status" value="1"/>
</dbReference>
<reference evidence="1 2" key="1">
    <citation type="journal article" date="2014" name="Genome Announc.">
        <title>Draft genome sequence of Sclerotinia borealis, a psychrophilic plant pathogenic fungus.</title>
        <authorList>
            <person name="Mardanov A.V."/>
            <person name="Beletsky A.V."/>
            <person name="Kadnikov V.V."/>
            <person name="Ignatov A.N."/>
            <person name="Ravin N.V."/>
        </authorList>
    </citation>
    <scope>NUCLEOTIDE SEQUENCE [LARGE SCALE GENOMIC DNA]</scope>
    <source>
        <strain evidence="2">F-4157</strain>
    </source>
</reference>
<organism evidence="1 2">
    <name type="scientific">Sclerotinia borealis (strain F-4128)</name>
    <dbReference type="NCBI Taxonomy" id="1432307"/>
    <lineage>
        <taxon>Eukaryota</taxon>
        <taxon>Fungi</taxon>
        <taxon>Dikarya</taxon>
        <taxon>Ascomycota</taxon>
        <taxon>Pezizomycotina</taxon>
        <taxon>Leotiomycetes</taxon>
        <taxon>Helotiales</taxon>
        <taxon>Sclerotiniaceae</taxon>
        <taxon>Sclerotinia</taxon>
    </lineage>
</organism>
<evidence type="ECO:0008006" key="3">
    <source>
        <dbReference type="Google" id="ProtNLM"/>
    </source>
</evidence>
<evidence type="ECO:0000313" key="1">
    <source>
        <dbReference type="EMBL" id="ESZ92072.1"/>
    </source>
</evidence>